<evidence type="ECO:0000313" key="2">
    <source>
        <dbReference type="Proteomes" id="UP000182658"/>
    </source>
</evidence>
<accession>A0A1J7J7B9</accession>
<reference evidence="1 2" key="1">
    <citation type="submission" date="2016-10" db="EMBL/GenBank/DDBJ databases">
        <title>Draft genome sequence of Coniochaeta ligniaria NRRL30616, a lignocellulolytic fungus for bioabatement of inhibitors in plant biomass hydrolysates.</title>
        <authorList>
            <consortium name="DOE Joint Genome Institute"/>
            <person name="Jimenez D.J."/>
            <person name="Hector R.E."/>
            <person name="Riley R."/>
            <person name="Sun H."/>
            <person name="Grigoriev I.V."/>
            <person name="Van Elsas J.D."/>
            <person name="Nichols N.N."/>
        </authorList>
    </citation>
    <scope>NUCLEOTIDE SEQUENCE [LARGE SCALE GENOMIC DNA]</scope>
    <source>
        <strain evidence="1 2">NRRL 30616</strain>
    </source>
</reference>
<dbReference type="Proteomes" id="UP000182658">
    <property type="component" value="Unassembled WGS sequence"/>
</dbReference>
<organism evidence="1 2">
    <name type="scientific">Coniochaeta ligniaria NRRL 30616</name>
    <dbReference type="NCBI Taxonomy" id="1408157"/>
    <lineage>
        <taxon>Eukaryota</taxon>
        <taxon>Fungi</taxon>
        <taxon>Dikarya</taxon>
        <taxon>Ascomycota</taxon>
        <taxon>Pezizomycotina</taxon>
        <taxon>Sordariomycetes</taxon>
        <taxon>Sordariomycetidae</taxon>
        <taxon>Coniochaetales</taxon>
        <taxon>Coniochaetaceae</taxon>
        <taxon>Coniochaeta</taxon>
    </lineage>
</organism>
<dbReference type="InParanoid" id="A0A1J7J7B9"/>
<dbReference type="EMBL" id="KV875102">
    <property type="protein sequence ID" value="OIW25052.1"/>
    <property type="molecule type" value="Genomic_DNA"/>
</dbReference>
<keyword evidence="2" id="KW-1185">Reference proteome</keyword>
<evidence type="ECO:0000313" key="1">
    <source>
        <dbReference type="EMBL" id="OIW25052.1"/>
    </source>
</evidence>
<dbReference type="AlphaFoldDB" id="A0A1J7J7B9"/>
<protein>
    <submittedName>
        <fullName evidence="1">Uncharacterized protein</fullName>
    </submittedName>
</protein>
<gene>
    <name evidence="1" type="ORF">CONLIGDRAFT_80558</name>
</gene>
<name>A0A1J7J7B9_9PEZI</name>
<sequence length="159" mass="18231">MSIPKVHRSPHCHAYSQRNMSHSASAHCIKNFYSSNQLVIPVTVGTQCKGLDCHQRYQEDRDIRRRPEAVTRNCNPKNAISPGSARWPLVLRPKSHVYEYNENVRKPPGRLKLQDVVQSGKRMRKSICCRRVRGLVSETFPCPVRDRPVKTAICRSIKA</sequence>
<proteinExistence type="predicted"/>